<dbReference type="GO" id="GO:0051301">
    <property type="term" value="P:cell division"/>
    <property type="evidence" value="ECO:0007669"/>
    <property type="project" value="UniProtKB-KW"/>
</dbReference>
<dbReference type="PANTHER" id="PTHR10177">
    <property type="entry name" value="CYCLINS"/>
    <property type="match status" value="1"/>
</dbReference>
<evidence type="ECO:0000313" key="7">
    <source>
        <dbReference type="EMBL" id="CAG9324748.1"/>
    </source>
</evidence>
<dbReference type="InterPro" id="IPR039361">
    <property type="entry name" value="Cyclin"/>
</dbReference>
<reference evidence="7" key="1">
    <citation type="submission" date="2021-09" db="EMBL/GenBank/DDBJ databases">
        <authorList>
            <consortium name="AG Swart"/>
            <person name="Singh M."/>
            <person name="Singh A."/>
            <person name="Seah K."/>
            <person name="Emmerich C."/>
        </authorList>
    </citation>
    <scope>NUCLEOTIDE SEQUENCE</scope>
    <source>
        <strain evidence="7">ATCC30299</strain>
    </source>
</reference>
<accession>A0AAU9JGH4</accession>
<proteinExistence type="inferred from homology"/>
<dbReference type="AlphaFoldDB" id="A0AAU9JGH4"/>
<feature type="domain" description="Cyclin-like" evidence="5">
    <location>
        <begin position="97"/>
        <end position="181"/>
    </location>
</feature>
<comment type="similarity">
    <text evidence="4">Belongs to the cyclin family.</text>
</comment>
<feature type="domain" description="Cyclin-like" evidence="5">
    <location>
        <begin position="194"/>
        <end position="276"/>
    </location>
</feature>
<dbReference type="InterPro" id="IPR006671">
    <property type="entry name" value="Cyclin_N"/>
</dbReference>
<evidence type="ECO:0000256" key="1">
    <source>
        <dbReference type="ARBA" id="ARBA00022618"/>
    </source>
</evidence>
<dbReference type="Gene3D" id="1.10.472.10">
    <property type="entry name" value="Cyclin-like"/>
    <property type="match status" value="2"/>
</dbReference>
<gene>
    <name evidence="7" type="ORF">BSTOLATCC_MIC36528</name>
</gene>
<keyword evidence="3" id="KW-0131">Cell cycle</keyword>
<evidence type="ECO:0000256" key="4">
    <source>
        <dbReference type="RuleBase" id="RU000383"/>
    </source>
</evidence>
<dbReference type="GO" id="GO:0016538">
    <property type="term" value="F:cyclin-dependent protein serine/threonine kinase regulator activity"/>
    <property type="evidence" value="ECO:0007669"/>
    <property type="project" value="InterPro"/>
</dbReference>
<evidence type="ECO:0008006" key="9">
    <source>
        <dbReference type="Google" id="ProtNLM"/>
    </source>
</evidence>
<protein>
    <recommendedName>
        <fullName evidence="9">Cyclin N-terminal domain-containing protein</fullName>
    </recommendedName>
</protein>
<dbReference type="InterPro" id="IPR036915">
    <property type="entry name" value="Cyclin-like_sf"/>
</dbReference>
<dbReference type="SMART" id="SM01332">
    <property type="entry name" value="Cyclin_C"/>
    <property type="match status" value="1"/>
</dbReference>
<dbReference type="GO" id="GO:0044772">
    <property type="term" value="P:mitotic cell cycle phase transition"/>
    <property type="evidence" value="ECO:0007669"/>
    <property type="project" value="InterPro"/>
</dbReference>
<dbReference type="SMART" id="SM00385">
    <property type="entry name" value="CYCLIN"/>
    <property type="match status" value="2"/>
</dbReference>
<sequence length="312" mass="36431">MNLKSLNSLEDKENLDFRGKHRDLPSTNRSFGSDLTRVPLQTRDIDKEDESDPQRLGDYAKDIFSYLHTIEQRYIPQYGYMRSQRDISEKMRAILIDWLVEVHHKFKLLPETLFLTVNIIDRFLEKEIIPRNQLQLIGVTSMLIASKFEEIYAPEIKDFVYISDKSCSKEEIIRKESEILRVLDFNITTVSPLRFLERYARISNLNERGYSMAKYFIELSIIEYKMLRYKASILAASAIYLANKIQGSQIVWPQSLVENSPYKESDLKPCARDLCMLVQGAEKCSLQAIRKKYSQPAYLEVAKIVIISQPHK</sequence>
<dbReference type="SUPFAM" id="SSF47954">
    <property type="entry name" value="Cyclin-like"/>
    <property type="match status" value="2"/>
</dbReference>
<dbReference type="InterPro" id="IPR046965">
    <property type="entry name" value="Cyclin_A/B-like"/>
</dbReference>
<dbReference type="PIRSF" id="PIRSF001771">
    <property type="entry name" value="Cyclin_A_B_D_E"/>
    <property type="match status" value="1"/>
</dbReference>
<dbReference type="EMBL" id="CAJZBQ010000036">
    <property type="protein sequence ID" value="CAG9324748.1"/>
    <property type="molecule type" value="Genomic_DNA"/>
</dbReference>
<name>A0AAU9JGH4_9CILI</name>
<evidence type="ECO:0000256" key="2">
    <source>
        <dbReference type="ARBA" id="ARBA00023127"/>
    </source>
</evidence>
<dbReference type="Proteomes" id="UP001162131">
    <property type="component" value="Unassembled WGS sequence"/>
</dbReference>
<evidence type="ECO:0000259" key="5">
    <source>
        <dbReference type="SMART" id="SM00385"/>
    </source>
</evidence>
<evidence type="ECO:0000256" key="3">
    <source>
        <dbReference type="ARBA" id="ARBA00023306"/>
    </source>
</evidence>
<dbReference type="FunFam" id="1.10.472.10:FF:000001">
    <property type="entry name" value="G2/mitotic-specific cyclin"/>
    <property type="match status" value="1"/>
</dbReference>
<keyword evidence="8" id="KW-1185">Reference proteome</keyword>
<dbReference type="CDD" id="cd20507">
    <property type="entry name" value="CYCLIN_CCNB1-like_rpt1"/>
    <property type="match status" value="1"/>
</dbReference>
<organism evidence="7 8">
    <name type="scientific">Blepharisma stoltei</name>
    <dbReference type="NCBI Taxonomy" id="1481888"/>
    <lineage>
        <taxon>Eukaryota</taxon>
        <taxon>Sar</taxon>
        <taxon>Alveolata</taxon>
        <taxon>Ciliophora</taxon>
        <taxon>Postciliodesmatophora</taxon>
        <taxon>Heterotrichea</taxon>
        <taxon>Heterotrichida</taxon>
        <taxon>Blepharismidae</taxon>
        <taxon>Blepharisma</taxon>
    </lineage>
</organism>
<dbReference type="PROSITE" id="PS00292">
    <property type="entry name" value="CYCLINS"/>
    <property type="match status" value="1"/>
</dbReference>
<evidence type="ECO:0000313" key="8">
    <source>
        <dbReference type="Proteomes" id="UP001162131"/>
    </source>
</evidence>
<dbReference type="InterPro" id="IPR004367">
    <property type="entry name" value="Cyclin_C-dom"/>
</dbReference>
<dbReference type="Pfam" id="PF00134">
    <property type="entry name" value="Cyclin_N"/>
    <property type="match status" value="1"/>
</dbReference>
<dbReference type="Pfam" id="PF02984">
    <property type="entry name" value="Cyclin_C"/>
    <property type="match status" value="1"/>
</dbReference>
<dbReference type="InterPro" id="IPR048258">
    <property type="entry name" value="Cyclins_cyclin-box"/>
</dbReference>
<keyword evidence="1" id="KW-0132">Cell division</keyword>
<feature type="domain" description="Cyclin C-terminal" evidence="6">
    <location>
        <begin position="190"/>
        <end position="307"/>
    </location>
</feature>
<dbReference type="InterPro" id="IPR013763">
    <property type="entry name" value="Cyclin-like_dom"/>
</dbReference>
<comment type="caution">
    <text evidence="7">The sequence shown here is derived from an EMBL/GenBank/DDBJ whole genome shotgun (WGS) entry which is preliminary data.</text>
</comment>
<keyword evidence="2 4" id="KW-0195">Cyclin</keyword>
<evidence type="ECO:0000259" key="6">
    <source>
        <dbReference type="SMART" id="SM01332"/>
    </source>
</evidence>